<evidence type="ECO:0000256" key="1">
    <source>
        <dbReference type="SAM" id="MobiDB-lite"/>
    </source>
</evidence>
<reference evidence="4" key="1">
    <citation type="journal article" date="2012" name="Science">
        <title>The Paleozoic origin of enzymatic lignin decomposition reconstructed from 31 fungal genomes.</title>
        <authorList>
            <person name="Floudas D."/>
            <person name="Binder M."/>
            <person name="Riley R."/>
            <person name="Barry K."/>
            <person name="Blanchette R.A."/>
            <person name="Henrissat B."/>
            <person name="Martinez A.T."/>
            <person name="Otillar R."/>
            <person name="Spatafora J.W."/>
            <person name="Yadav J.S."/>
            <person name="Aerts A."/>
            <person name="Benoit I."/>
            <person name="Boyd A."/>
            <person name="Carlson A."/>
            <person name="Copeland A."/>
            <person name="Coutinho P.M."/>
            <person name="de Vries R.P."/>
            <person name="Ferreira P."/>
            <person name="Findley K."/>
            <person name="Foster B."/>
            <person name="Gaskell J."/>
            <person name="Glotzer D."/>
            <person name="Gorecki P."/>
            <person name="Heitman J."/>
            <person name="Hesse C."/>
            <person name="Hori C."/>
            <person name="Igarashi K."/>
            <person name="Jurgens J.A."/>
            <person name="Kallen N."/>
            <person name="Kersten P."/>
            <person name="Kohler A."/>
            <person name="Kuees U."/>
            <person name="Kumar T.K.A."/>
            <person name="Kuo A."/>
            <person name="LaButti K."/>
            <person name="Larrondo L.F."/>
            <person name="Lindquist E."/>
            <person name="Ling A."/>
            <person name="Lombard V."/>
            <person name="Lucas S."/>
            <person name="Lundell T."/>
            <person name="Martin R."/>
            <person name="McLaughlin D.J."/>
            <person name="Morgenstern I."/>
            <person name="Morin E."/>
            <person name="Murat C."/>
            <person name="Nagy L.G."/>
            <person name="Nolan M."/>
            <person name="Ohm R.A."/>
            <person name="Patyshakuliyeva A."/>
            <person name="Rokas A."/>
            <person name="Ruiz-Duenas F.J."/>
            <person name="Sabat G."/>
            <person name="Salamov A."/>
            <person name="Samejima M."/>
            <person name="Schmutz J."/>
            <person name="Slot J.C."/>
            <person name="St John F."/>
            <person name="Stenlid J."/>
            <person name="Sun H."/>
            <person name="Sun S."/>
            <person name="Syed K."/>
            <person name="Tsang A."/>
            <person name="Wiebenga A."/>
            <person name="Young D."/>
            <person name="Pisabarro A."/>
            <person name="Eastwood D.C."/>
            <person name="Martin F."/>
            <person name="Cullen D."/>
            <person name="Grigoriev I.V."/>
            <person name="Hibbett D.S."/>
        </authorList>
    </citation>
    <scope>NUCLEOTIDE SEQUENCE [LARGE SCALE GENOMIC DNA]</scope>
    <source>
        <strain evidence="4">RWD-64-598 SS2</strain>
    </source>
</reference>
<dbReference type="GeneID" id="19204775"/>
<keyword evidence="2" id="KW-1133">Transmembrane helix</keyword>
<dbReference type="EMBL" id="JH711574">
    <property type="protein sequence ID" value="EIW85605.1"/>
    <property type="molecule type" value="Genomic_DNA"/>
</dbReference>
<keyword evidence="4" id="KW-1185">Reference proteome</keyword>
<evidence type="ECO:0000313" key="3">
    <source>
        <dbReference type="EMBL" id="EIW85605.1"/>
    </source>
</evidence>
<proteinExistence type="predicted"/>
<gene>
    <name evidence="3" type="ORF">CONPUDRAFT_162772</name>
</gene>
<comment type="caution">
    <text evidence="3">The sequence shown here is derived from an EMBL/GenBank/DDBJ whole genome shotgun (WGS) entry which is preliminary data.</text>
</comment>
<evidence type="ECO:0000256" key="2">
    <source>
        <dbReference type="SAM" id="Phobius"/>
    </source>
</evidence>
<dbReference type="OrthoDB" id="2564234at2759"/>
<dbReference type="Gene3D" id="2.60.120.260">
    <property type="entry name" value="Galactose-binding domain-like"/>
    <property type="match status" value="2"/>
</dbReference>
<accession>A0A5M3N420</accession>
<feature type="transmembrane region" description="Helical" evidence="2">
    <location>
        <begin position="282"/>
        <end position="304"/>
    </location>
</feature>
<feature type="region of interest" description="Disordered" evidence="1">
    <location>
        <begin position="349"/>
        <end position="414"/>
    </location>
</feature>
<keyword evidence="2" id="KW-0472">Membrane</keyword>
<evidence type="ECO:0000313" key="4">
    <source>
        <dbReference type="Proteomes" id="UP000053558"/>
    </source>
</evidence>
<dbReference type="Proteomes" id="UP000053558">
    <property type="component" value="Unassembled WGS sequence"/>
</dbReference>
<dbReference type="KEGG" id="cput:CONPUDRAFT_162772"/>
<protein>
    <submittedName>
        <fullName evidence="3">Uncharacterized protein</fullName>
    </submittedName>
</protein>
<organism evidence="3 4">
    <name type="scientific">Coniophora puteana (strain RWD-64-598)</name>
    <name type="common">Brown rot fungus</name>
    <dbReference type="NCBI Taxonomy" id="741705"/>
    <lineage>
        <taxon>Eukaryota</taxon>
        <taxon>Fungi</taxon>
        <taxon>Dikarya</taxon>
        <taxon>Basidiomycota</taxon>
        <taxon>Agaricomycotina</taxon>
        <taxon>Agaricomycetes</taxon>
        <taxon>Agaricomycetidae</taxon>
        <taxon>Boletales</taxon>
        <taxon>Coniophorineae</taxon>
        <taxon>Coniophoraceae</taxon>
        <taxon>Coniophora</taxon>
    </lineage>
</organism>
<feature type="compositionally biased region" description="Polar residues" evidence="1">
    <location>
        <begin position="349"/>
        <end position="362"/>
    </location>
</feature>
<name>A0A5M3N420_CONPW</name>
<keyword evidence="2" id="KW-0812">Transmembrane</keyword>
<dbReference type="AlphaFoldDB" id="A0A5M3N420"/>
<sequence length="414" mass="44776">MPLITTILNDQAPLLQYDDNWSAGSSQSDNNASFYYLGTFSTCTAASGIVKFSFNGTGFGIYGAKRPFHDSYTITVDEKQAATLSGDEPQNEEQYRQLLYNTGSLTQELHEVSLTNVGGGYVDIDFVTIQSQLGSSNQIIQTHAIQDTDSRFSYSGKDWNESPANVSMFNNGTGHSSTLDGDAVSLFGSVGPNNGFYQAQLDSEPTADYNATRQILLTQVMLYHADNLGSGNHQLTLTNTPQTASQSLNIDYAEIMTYQSSSTIPSSELNASTSHSSISNGGIAGLVVLGVTTLLLALSNFYLFRRLRITESQQVDMYRSYAGRPMTEYQTAASQAFTSAITTDISYDPSSRLARSSQNGASRANPFAQEPLNNDTGPSAEEGLFADPLRDSVTPTVSTSLPDYAQAMSRGVRQ</sequence>
<dbReference type="RefSeq" id="XP_007765042.1">
    <property type="nucleotide sequence ID" value="XM_007766852.1"/>
</dbReference>